<keyword evidence="1" id="KW-0749">Sporulation</keyword>
<dbReference type="InterPro" id="IPR005081">
    <property type="entry name" value="SpoIIGA"/>
</dbReference>
<proteinExistence type="inferred from homology"/>
<reference evidence="2 3" key="1">
    <citation type="submission" date="2016-10" db="EMBL/GenBank/DDBJ databases">
        <authorList>
            <person name="de Groot N.N."/>
        </authorList>
    </citation>
    <scope>NUCLEOTIDE SEQUENCE [LARGE SCALE GENOMIC DNA]</scope>
    <source>
        <strain evidence="2 3">DSM 12272</strain>
    </source>
</reference>
<comment type="similarity">
    <text evidence="1">Belongs to the peptidase U4 family.</text>
</comment>
<dbReference type="Proteomes" id="UP000198597">
    <property type="component" value="Unassembled WGS sequence"/>
</dbReference>
<dbReference type="Pfam" id="PF03419">
    <property type="entry name" value="Peptidase_U4"/>
    <property type="match status" value="1"/>
</dbReference>
<gene>
    <name evidence="2" type="ORF">SAMN04488529_103145</name>
</gene>
<keyword evidence="1" id="KW-0472">Membrane</keyword>
<organism evidence="2 3">
    <name type="scientific">Clostridium gasigenes</name>
    <dbReference type="NCBI Taxonomy" id="94869"/>
    <lineage>
        <taxon>Bacteria</taxon>
        <taxon>Bacillati</taxon>
        <taxon>Bacillota</taxon>
        <taxon>Clostridia</taxon>
        <taxon>Eubacteriales</taxon>
        <taxon>Clostridiaceae</taxon>
        <taxon>Clostridium</taxon>
    </lineage>
</organism>
<keyword evidence="3" id="KW-1185">Reference proteome</keyword>
<evidence type="ECO:0000313" key="3">
    <source>
        <dbReference type="Proteomes" id="UP000198597"/>
    </source>
</evidence>
<protein>
    <recommendedName>
        <fullName evidence="1">Sporulation sigma-E factor-processing peptidase</fullName>
        <ecNumber evidence="1">3.4.23.-</ecNumber>
    </recommendedName>
    <alternativeName>
        <fullName evidence="1">Membrane-associated aspartic protease</fullName>
    </alternativeName>
    <alternativeName>
        <fullName evidence="1">Stage II sporulation protein GA</fullName>
    </alternativeName>
</protein>
<dbReference type="STRING" id="94869.SAMN04488529_103145"/>
<dbReference type="GO" id="GO:0030436">
    <property type="term" value="P:asexual sporulation"/>
    <property type="evidence" value="ECO:0007669"/>
    <property type="project" value="InterPro"/>
</dbReference>
<dbReference type="EC" id="3.4.23.-" evidence="1"/>
<dbReference type="GO" id="GO:0004190">
    <property type="term" value="F:aspartic-type endopeptidase activity"/>
    <property type="evidence" value="ECO:0007669"/>
    <property type="project" value="UniProtKB-KW"/>
</dbReference>
<dbReference type="AlphaFoldDB" id="A0A1H0RFJ8"/>
<keyword evidence="1" id="KW-0645">Protease</keyword>
<keyword evidence="1" id="KW-0064">Aspartyl protease</keyword>
<dbReference type="EMBL" id="FNJM01000003">
    <property type="protein sequence ID" value="SDP27678.1"/>
    <property type="molecule type" value="Genomic_DNA"/>
</dbReference>
<dbReference type="RefSeq" id="WP_089968011.1">
    <property type="nucleotide sequence ID" value="NZ_CP071376.1"/>
</dbReference>
<evidence type="ECO:0000313" key="2">
    <source>
        <dbReference type="EMBL" id="SDP27678.1"/>
    </source>
</evidence>
<dbReference type="OrthoDB" id="2690199at2"/>
<dbReference type="GO" id="GO:0030435">
    <property type="term" value="P:sporulation resulting in formation of a cellular spore"/>
    <property type="evidence" value="ECO:0007669"/>
    <property type="project" value="UniProtKB-KW"/>
</dbReference>
<name>A0A1H0RFJ8_9CLOT</name>
<keyword evidence="1" id="KW-1003">Cell membrane</keyword>
<accession>A0A1H0RFJ8</accession>
<dbReference type="GO" id="GO:0006508">
    <property type="term" value="P:proteolysis"/>
    <property type="evidence" value="ECO:0007669"/>
    <property type="project" value="UniProtKB-KW"/>
</dbReference>
<dbReference type="GeneID" id="65311396"/>
<comment type="function">
    <text evidence="1">Probable aspartic protease that is responsible for the proteolytic cleavage of the RNA polymerase sigma E factor (SigE/spoIIGB) to yield the active peptide in the mother cell during sporulation. Responds to a signal from the forespore that is triggered by the extracellular signal protein SpoIIR.</text>
</comment>
<dbReference type="PIRSF" id="PIRSF018571">
    <property type="entry name" value="SpoIIGA"/>
    <property type="match status" value="1"/>
</dbReference>
<dbReference type="GO" id="GO:0005886">
    <property type="term" value="C:plasma membrane"/>
    <property type="evidence" value="ECO:0007669"/>
    <property type="project" value="UniProtKB-SubCell"/>
</dbReference>
<comment type="subcellular location">
    <subcellularLocation>
        <location evidence="1">Cell membrane</location>
    </subcellularLocation>
</comment>
<evidence type="ECO:0000256" key="1">
    <source>
        <dbReference type="PIRNR" id="PIRNR018571"/>
    </source>
</evidence>
<keyword evidence="1" id="KW-0378">Hydrolase</keyword>
<sequence length="265" mass="30569">MVVYIDVLLFENFVVNLFLLLLTFKLLRFSYKKRIYLSAILGSIYTLALFLEWPLGTSFIAKILVAVLMIIIAIEKRKISNILKCVGCFFILSFTLCGVCFSFALMQNKYGIMQKFEMNNYSIKYILISIMILYIVIVRAYEYLRGRIIVKSLIYDIEISVNKNIFYIKGFLDTGNDLREPVTNLPCIIVEDGYLNEVQLPEKEYFNISYSTIGDSGKIKGFKGEKIRIKSQDEDWRTVDAIICSCTNKLSKENDFNALLSRGII</sequence>